<feature type="transmembrane region" description="Helical" evidence="8">
    <location>
        <begin position="217"/>
        <end position="237"/>
    </location>
</feature>
<evidence type="ECO:0000256" key="6">
    <source>
        <dbReference type="ARBA" id="ARBA00022989"/>
    </source>
</evidence>
<feature type="transmembrane region" description="Helical" evidence="8">
    <location>
        <begin position="331"/>
        <end position="354"/>
    </location>
</feature>
<feature type="transmembrane region" description="Helical" evidence="8">
    <location>
        <begin position="306"/>
        <end position="324"/>
    </location>
</feature>
<keyword evidence="3 11" id="KW-0328">Glycosyltransferase</keyword>
<dbReference type="GO" id="GO:0005886">
    <property type="term" value="C:plasma membrane"/>
    <property type="evidence" value="ECO:0007669"/>
    <property type="project" value="UniProtKB-SubCell"/>
</dbReference>
<gene>
    <name evidence="11" type="ORF">AB5L97_13600</name>
</gene>
<evidence type="ECO:0000256" key="8">
    <source>
        <dbReference type="SAM" id="Phobius"/>
    </source>
</evidence>
<keyword evidence="5 8" id="KW-0812">Transmembrane</keyword>
<dbReference type="GO" id="GO:0010041">
    <property type="term" value="P:response to iron(III) ion"/>
    <property type="evidence" value="ECO:0007669"/>
    <property type="project" value="TreeGrafter"/>
</dbReference>
<dbReference type="KEGG" id="spue:AB5L97_13600"/>
<feature type="transmembrane region" description="Helical" evidence="8">
    <location>
        <begin position="360"/>
        <end position="381"/>
    </location>
</feature>
<organism evidence="11">
    <name type="scientific">Sinomonas puerhi</name>
    <dbReference type="NCBI Taxonomy" id="3238584"/>
    <lineage>
        <taxon>Bacteria</taxon>
        <taxon>Bacillati</taxon>
        <taxon>Actinomycetota</taxon>
        <taxon>Actinomycetes</taxon>
        <taxon>Micrococcales</taxon>
        <taxon>Micrococcaceae</taxon>
        <taxon>Sinomonas</taxon>
    </lineage>
</organism>
<evidence type="ECO:0000256" key="5">
    <source>
        <dbReference type="ARBA" id="ARBA00022692"/>
    </source>
</evidence>
<evidence type="ECO:0000259" key="9">
    <source>
        <dbReference type="Pfam" id="PF13231"/>
    </source>
</evidence>
<feature type="transmembrane region" description="Helical" evidence="8">
    <location>
        <begin position="447"/>
        <end position="467"/>
    </location>
</feature>
<evidence type="ECO:0000256" key="7">
    <source>
        <dbReference type="ARBA" id="ARBA00023136"/>
    </source>
</evidence>
<name>A0AB39L1R6_9MICC</name>
<dbReference type="Pfam" id="PF13231">
    <property type="entry name" value="PMT_2"/>
    <property type="match status" value="1"/>
</dbReference>
<feature type="transmembrane region" description="Helical" evidence="8">
    <location>
        <begin position="152"/>
        <end position="168"/>
    </location>
</feature>
<dbReference type="RefSeq" id="WP_369045061.1">
    <property type="nucleotide sequence ID" value="NZ_CP163302.1"/>
</dbReference>
<evidence type="ECO:0000259" key="10">
    <source>
        <dbReference type="Pfam" id="PF24878"/>
    </source>
</evidence>
<dbReference type="InterPro" id="IPR050297">
    <property type="entry name" value="LipidA_mod_glycosyltrf_83"/>
</dbReference>
<feature type="domain" description="Putative mannosyltransferase YkcA/B-like C-terminal" evidence="10">
    <location>
        <begin position="515"/>
        <end position="604"/>
    </location>
</feature>
<keyword evidence="6 8" id="KW-1133">Transmembrane helix</keyword>
<dbReference type="Pfam" id="PF24878">
    <property type="entry name" value="YkcB_C"/>
    <property type="match status" value="1"/>
</dbReference>
<feature type="transmembrane region" description="Helical" evidence="8">
    <location>
        <begin position="194"/>
        <end position="210"/>
    </location>
</feature>
<comment type="subcellular location">
    <subcellularLocation>
        <location evidence="1">Cell membrane</location>
        <topology evidence="1">Multi-pass membrane protein</topology>
    </subcellularLocation>
</comment>
<feature type="domain" description="Glycosyltransferase RgtA/B/C/D-like" evidence="9">
    <location>
        <begin position="76"/>
        <end position="234"/>
    </location>
</feature>
<dbReference type="GO" id="GO:0009103">
    <property type="term" value="P:lipopolysaccharide biosynthetic process"/>
    <property type="evidence" value="ECO:0007669"/>
    <property type="project" value="UniProtKB-ARBA"/>
</dbReference>
<feature type="transmembrane region" description="Helical" evidence="8">
    <location>
        <begin position="388"/>
        <end position="411"/>
    </location>
</feature>
<reference evidence="11" key="1">
    <citation type="submission" date="2024-07" db="EMBL/GenBank/DDBJ databases">
        <authorList>
            <person name="fu j."/>
        </authorList>
    </citation>
    <scope>NUCLEOTIDE SEQUENCE</scope>
    <source>
        <strain evidence="11">P10A9</strain>
    </source>
</reference>
<evidence type="ECO:0000256" key="4">
    <source>
        <dbReference type="ARBA" id="ARBA00022679"/>
    </source>
</evidence>
<evidence type="ECO:0000256" key="1">
    <source>
        <dbReference type="ARBA" id="ARBA00004651"/>
    </source>
</evidence>
<dbReference type="AlphaFoldDB" id="A0AB39L1R6"/>
<dbReference type="PANTHER" id="PTHR33908:SF3">
    <property type="entry name" value="UNDECAPRENYL PHOSPHATE-ALPHA-4-AMINO-4-DEOXY-L-ARABINOSE ARABINOSYL TRANSFERASE"/>
    <property type="match status" value="1"/>
</dbReference>
<sequence>MAALAESAVHSDRRFGSLERAGLAIILAASAFLNIWNLPANGWANAYYSAAVQAGLHDPVSFFFGSSDWGNAISVDKPPLSLWLIGLSVRVFGLNSWGLLLPQALLGVATTALVFVMGRRYLSPVAGLVGAAVFATTPIVVLMSRYNNPDPLMMFLLLLALAGALRAVDTGRARWAVAVGVALGLAILTKQLQALLVAPALATVLIAGAWGRAREMLRLATSAALPFVVTAASWFAIVELTPKDQRPYMGGSTTNSAIELTFGYNGMQRIVSQDDPVAMLIPSQYRDVASDAGFLRLINANYAQEAAWLLPAACAGVILLALAIRRVQGRIAQLFAAAAGVWLITAFATLSFMGDQIHTYYTASLGVPIALVVGAAVHILVAQDHKPLIRVIAGLGVLATALTSAGILLSVALWPRWLAWLVLGSGLAASIVTLVKPPWKSVDRLAACLAALSLLAAPLATSFVNAVTPHQGSNPLSGGVTAREGSISRFLADVGRGDPRWARDIAMGADPSENLVQTLKNSSESCRWAAATLPSQSAAKLQLATGRPVMAVGGFSAVDPWPTLDVFKAWVADGKICYFIDDPSMDTALLHDSPARQVTGWVRSVYSGTDVGDIRVYRLS</sequence>
<dbReference type="EMBL" id="CP163302">
    <property type="protein sequence ID" value="XDP44305.1"/>
    <property type="molecule type" value="Genomic_DNA"/>
</dbReference>
<feature type="transmembrane region" description="Helical" evidence="8">
    <location>
        <begin position="125"/>
        <end position="146"/>
    </location>
</feature>
<dbReference type="EC" id="2.4.-.-" evidence="11"/>
<feature type="transmembrane region" description="Helical" evidence="8">
    <location>
        <begin position="97"/>
        <end position="118"/>
    </location>
</feature>
<dbReference type="InterPro" id="IPR056785">
    <property type="entry name" value="YkcA/B-like_C"/>
</dbReference>
<keyword evidence="2" id="KW-1003">Cell membrane</keyword>
<protein>
    <submittedName>
        <fullName evidence="11">ArnT family glycosyltransferase</fullName>
        <ecNumber evidence="11">2.4.-.-</ecNumber>
    </submittedName>
</protein>
<dbReference type="InterPro" id="IPR038731">
    <property type="entry name" value="RgtA/B/C-like"/>
</dbReference>
<dbReference type="GO" id="GO:0016763">
    <property type="term" value="F:pentosyltransferase activity"/>
    <property type="evidence" value="ECO:0007669"/>
    <property type="project" value="TreeGrafter"/>
</dbReference>
<dbReference type="PANTHER" id="PTHR33908">
    <property type="entry name" value="MANNOSYLTRANSFERASE YKCB-RELATED"/>
    <property type="match status" value="1"/>
</dbReference>
<evidence type="ECO:0000256" key="2">
    <source>
        <dbReference type="ARBA" id="ARBA00022475"/>
    </source>
</evidence>
<evidence type="ECO:0000313" key="11">
    <source>
        <dbReference type="EMBL" id="XDP44305.1"/>
    </source>
</evidence>
<feature type="transmembrane region" description="Helical" evidence="8">
    <location>
        <begin position="417"/>
        <end position="435"/>
    </location>
</feature>
<keyword evidence="7 8" id="KW-0472">Membrane</keyword>
<feature type="transmembrane region" description="Helical" evidence="8">
    <location>
        <begin position="173"/>
        <end position="188"/>
    </location>
</feature>
<feature type="transmembrane region" description="Helical" evidence="8">
    <location>
        <begin position="21"/>
        <end position="39"/>
    </location>
</feature>
<proteinExistence type="predicted"/>
<accession>A0AB39L1R6</accession>
<keyword evidence="4 11" id="KW-0808">Transferase</keyword>
<evidence type="ECO:0000256" key="3">
    <source>
        <dbReference type="ARBA" id="ARBA00022676"/>
    </source>
</evidence>